<gene>
    <name evidence="1" type="ORF">LCGC14_0619290</name>
</gene>
<reference evidence="1" key="1">
    <citation type="journal article" date="2015" name="Nature">
        <title>Complex archaea that bridge the gap between prokaryotes and eukaryotes.</title>
        <authorList>
            <person name="Spang A."/>
            <person name="Saw J.H."/>
            <person name="Jorgensen S.L."/>
            <person name="Zaremba-Niedzwiedzka K."/>
            <person name="Martijn J."/>
            <person name="Lind A.E."/>
            <person name="van Eijk R."/>
            <person name="Schleper C."/>
            <person name="Guy L."/>
            <person name="Ettema T.J."/>
        </authorList>
    </citation>
    <scope>NUCLEOTIDE SEQUENCE</scope>
</reference>
<name>A0A0F9RPH7_9ZZZZ</name>
<accession>A0A0F9RPH7</accession>
<proteinExistence type="predicted"/>
<organism evidence="1">
    <name type="scientific">marine sediment metagenome</name>
    <dbReference type="NCBI Taxonomy" id="412755"/>
    <lineage>
        <taxon>unclassified sequences</taxon>
        <taxon>metagenomes</taxon>
        <taxon>ecological metagenomes</taxon>
    </lineage>
</organism>
<dbReference type="EMBL" id="LAZR01001049">
    <property type="protein sequence ID" value="KKN51752.1"/>
    <property type="molecule type" value="Genomic_DNA"/>
</dbReference>
<evidence type="ECO:0000313" key="1">
    <source>
        <dbReference type="EMBL" id="KKN51752.1"/>
    </source>
</evidence>
<protein>
    <submittedName>
        <fullName evidence="1">Uncharacterized protein</fullName>
    </submittedName>
</protein>
<comment type="caution">
    <text evidence="1">The sequence shown here is derived from an EMBL/GenBank/DDBJ whole genome shotgun (WGS) entry which is preliminary data.</text>
</comment>
<dbReference type="AlphaFoldDB" id="A0A0F9RPH7"/>
<sequence>MSVIICSKCGDPNTVASWNHSWKRDTTTALCRICYDDLSRDAKVINEELFAENYPDEQ</sequence>